<reference evidence="1 2" key="1">
    <citation type="submission" date="2019-12" db="EMBL/GenBank/DDBJ databases">
        <title>The genome of Stappia indica PHM037.</title>
        <authorList>
            <person name="Kacar D."/>
            <person name="Galan B."/>
            <person name="Canedo L."/>
            <person name="Rodriguez P."/>
            <person name="de la Calle F."/>
            <person name="Garcia J.L."/>
        </authorList>
    </citation>
    <scope>NUCLEOTIDE SEQUENCE [LARGE SCALE GENOMIC DNA]</scope>
    <source>
        <strain evidence="1 2">PHM037</strain>
    </source>
</reference>
<evidence type="ECO:0008006" key="3">
    <source>
        <dbReference type="Google" id="ProtNLM"/>
    </source>
</evidence>
<name>A0A857CDP1_9HYPH</name>
<dbReference type="Gene3D" id="3.40.50.300">
    <property type="entry name" value="P-loop containing nucleotide triphosphate hydrolases"/>
    <property type="match status" value="1"/>
</dbReference>
<dbReference type="Pfam" id="PF03567">
    <property type="entry name" value="Sulfotransfer_2"/>
    <property type="match status" value="1"/>
</dbReference>
<dbReference type="GO" id="GO:0016020">
    <property type="term" value="C:membrane"/>
    <property type="evidence" value="ECO:0007669"/>
    <property type="project" value="InterPro"/>
</dbReference>
<dbReference type="EMBL" id="CP046908">
    <property type="protein sequence ID" value="QGZ37009.1"/>
    <property type="molecule type" value="Genomic_DNA"/>
</dbReference>
<dbReference type="Proteomes" id="UP000435648">
    <property type="component" value="Chromosome"/>
</dbReference>
<proteinExistence type="predicted"/>
<dbReference type="RefSeq" id="WP_158195827.1">
    <property type="nucleotide sequence ID" value="NZ_CP046908.1"/>
</dbReference>
<dbReference type="GO" id="GO:0008146">
    <property type="term" value="F:sulfotransferase activity"/>
    <property type="evidence" value="ECO:0007669"/>
    <property type="project" value="InterPro"/>
</dbReference>
<organism evidence="1 2">
    <name type="scientific">Stappia indica</name>
    <dbReference type="NCBI Taxonomy" id="538381"/>
    <lineage>
        <taxon>Bacteria</taxon>
        <taxon>Pseudomonadati</taxon>
        <taxon>Pseudomonadota</taxon>
        <taxon>Alphaproteobacteria</taxon>
        <taxon>Hyphomicrobiales</taxon>
        <taxon>Stappiaceae</taxon>
        <taxon>Stappia</taxon>
    </lineage>
</organism>
<accession>A0A857CDP1</accession>
<gene>
    <name evidence="1" type="ORF">GH266_22430</name>
</gene>
<dbReference type="OrthoDB" id="554104at2"/>
<protein>
    <recommendedName>
        <fullName evidence="3">Sulfotransferase family protein</fullName>
    </recommendedName>
</protein>
<dbReference type="InterPro" id="IPR005331">
    <property type="entry name" value="Sulfotransferase"/>
</dbReference>
<dbReference type="KEGG" id="siw:GH266_22430"/>
<dbReference type="AlphaFoldDB" id="A0A857CDP1"/>
<evidence type="ECO:0000313" key="2">
    <source>
        <dbReference type="Proteomes" id="UP000435648"/>
    </source>
</evidence>
<sequence>MAVVLNNHNIVYFPVPKTACTSLKMLMFELNHGRKFEMYEEDGVLKHIHNAAYGTPAFADVDRSPFAGMTRVAVIRDPITRLLSAFSNRVAFHRELSENHIDVDLASRLGVHPNPSPDHFFNNLGKFRILSGSIRHHTDPVSAFLGPDLAYYHRVFRIEEIGGLVDLLSNAVGRPLELGREQVGGDKIHFKDLGPRAQRNLVEYCYGDYALMRGFYSAQY</sequence>
<evidence type="ECO:0000313" key="1">
    <source>
        <dbReference type="EMBL" id="QGZ37009.1"/>
    </source>
</evidence>
<dbReference type="InterPro" id="IPR027417">
    <property type="entry name" value="P-loop_NTPase"/>
</dbReference>